<reference evidence="3" key="1">
    <citation type="journal article" date="2019" name="Int. J. Syst. Evol. Microbiol.">
        <title>The Global Catalogue of Microorganisms (GCM) 10K type strain sequencing project: providing services to taxonomists for standard genome sequencing and annotation.</title>
        <authorList>
            <consortium name="The Broad Institute Genomics Platform"/>
            <consortium name="The Broad Institute Genome Sequencing Center for Infectious Disease"/>
            <person name="Wu L."/>
            <person name="Ma J."/>
        </authorList>
    </citation>
    <scope>NUCLEOTIDE SEQUENCE [LARGE SCALE GENOMIC DNA]</scope>
    <source>
        <strain evidence="3">CGMCC 1.12477</strain>
    </source>
</reference>
<evidence type="ECO:0000313" key="2">
    <source>
        <dbReference type="EMBL" id="MFD1948011.1"/>
    </source>
</evidence>
<feature type="domain" description="Glyoxalase-like" evidence="1">
    <location>
        <begin position="7"/>
        <end position="154"/>
    </location>
</feature>
<gene>
    <name evidence="2" type="ORF">ACFSDE_14520</name>
</gene>
<comment type="caution">
    <text evidence="2">The sequence shown here is derived from an EMBL/GenBank/DDBJ whole genome shotgun (WGS) entry which is preliminary data.</text>
</comment>
<dbReference type="EMBL" id="JBHUGD010000003">
    <property type="protein sequence ID" value="MFD1948011.1"/>
    <property type="molecule type" value="Genomic_DNA"/>
</dbReference>
<dbReference type="Gene3D" id="3.10.180.10">
    <property type="entry name" value="2,3-Dihydroxybiphenyl 1,2-Dioxygenase, domain 1"/>
    <property type="match status" value="1"/>
</dbReference>
<protein>
    <submittedName>
        <fullName evidence="2">VOC family protein</fullName>
    </submittedName>
</protein>
<accession>A0ABW4TSK5</accession>
<dbReference type="SUPFAM" id="SSF54593">
    <property type="entry name" value="Glyoxalase/Bleomycin resistance protein/Dihydroxybiphenyl dioxygenase"/>
    <property type="match status" value="1"/>
</dbReference>
<dbReference type="Proteomes" id="UP001597351">
    <property type="component" value="Unassembled WGS sequence"/>
</dbReference>
<name>A0ABW4TSK5_9ACTN</name>
<sequence>MAARPSVDHLVVASADLAVGTEWVARRLGVTPAPGGVHPGLGTRNALLGLGDLYLEVLALDPAQQGRSSRFADLARGRGEPALVTLAVARDDLEDPVPMSRRRPDGTSMSWQVQFTGTPLFYIDWLDSPRPAGLPDGGSLTRLTVTTPAPQELAGVAGIEVREGPWHVEADVDGTPLA</sequence>
<organism evidence="2 3">
    <name type="scientific">Nocardioides aestuarii</name>
    <dbReference type="NCBI Taxonomy" id="252231"/>
    <lineage>
        <taxon>Bacteria</taxon>
        <taxon>Bacillati</taxon>
        <taxon>Actinomycetota</taxon>
        <taxon>Actinomycetes</taxon>
        <taxon>Propionibacteriales</taxon>
        <taxon>Nocardioidaceae</taxon>
        <taxon>Nocardioides</taxon>
    </lineage>
</organism>
<evidence type="ECO:0000259" key="1">
    <source>
        <dbReference type="Pfam" id="PF13468"/>
    </source>
</evidence>
<dbReference type="RefSeq" id="WP_343919648.1">
    <property type="nucleotide sequence ID" value="NZ_BAAAJT010000002.1"/>
</dbReference>
<keyword evidence="3" id="KW-1185">Reference proteome</keyword>
<proteinExistence type="predicted"/>
<dbReference type="Pfam" id="PF13468">
    <property type="entry name" value="Glyoxalase_3"/>
    <property type="match status" value="1"/>
</dbReference>
<dbReference type="InterPro" id="IPR029068">
    <property type="entry name" value="Glyas_Bleomycin-R_OHBP_Dase"/>
</dbReference>
<evidence type="ECO:0000313" key="3">
    <source>
        <dbReference type="Proteomes" id="UP001597351"/>
    </source>
</evidence>
<dbReference type="InterPro" id="IPR025870">
    <property type="entry name" value="Glyoxalase-like_dom"/>
</dbReference>